<reference evidence="2 3" key="1">
    <citation type="submission" date="2016-10" db="EMBL/GenBank/DDBJ databases">
        <title>Draft genome sequence of Coniochaeta ligniaria NRRL30616, a lignocellulolytic fungus for bioabatement of inhibitors in plant biomass hydrolysates.</title>
        <authorList>
            <consortium name="DOE Joint Genome Institute"/>
            <person name="Jimenez D.J."/>
            <person name="Hector R.E."/>
            <person name="Riley R."/>
            <person name="Sun H."/>
            <person name="Grigoriev I.V."/>
            <person name="Van Elsas J.D."/>
            <person name="Nichols N.N."/>
        </authorList>
    </citation>
    <scope>NUCLEOTIDE SEQUENCE [LARGE SCALE GENOMIC DNA]</scope>
    <source>
        <strain evidence="2 3">NRRL 30616</strain>
    </source>
</reference>
<dbReference type="Gene3D" id="3.40.50.1820">
    <property type="entry name" value="alpha/beta hydrolase"/>
    <property type="match status" value="1"/>
</dbReference>
<sequence length="321" mass="35773">MTSLETKNFYPRLQRNVTSTASGSRVVSYTSDYGPDVPILTLIHGYPQSALIWRNVAPMVFGTVSLFIPELPGYGISTPAKDNSRQSIGGALLEALQSVFGIDPDSKSTRKVILGGHDRGARICHRLAVSKADFPALDVVGAILIDIVPTKVQWDRFSNPAISKGYYHWPFLANVELAVQMLKAYGGAKWARDQHRRLMCSQRGQRRMESDGALDVYAALFDKEETLRYSCEDYAAGAEPEYAQQAEDQKAGRKIDVPLMVMFSETMLGSRLDVAEEWKDWIKEGTPYRPVPIGEYGHYLPEEAHDVVSKNILTFVKHGLS</sequence>
<keyword evidence="2" id="KW-0378">Hydrolase</keyword>
<dbReference type="OrthoDB" id="6431331at2759"/>
<proteinExistence type="predicted"/>
<dbReference type="STRING" id="1408157.A0A1J7IST3"/>
<dbReference type="InterPro" id="IPR000073">
    <property type="entry name" value="AB_hydrolase_1"/>
</dbReference>
<keyword evidence="3" id="KW-1185">Reference proteome</keyword>
<evidence type="ECO:0000313" key="3">
    <source>
        <dbReference type="Proteomes" id="UP000182658"/>
    </source>
</evidence>
<dbReference type="Pfam" id="PF12697">
    <property type="entry name" value="Abhydrolase_6"/>
    <property type="match status" value="1"/>
</dbReference>
<protein>
    <submittedName>
        <fullName evidence="2">Alpha/beta hydrolase</fullName>
    </submittedName>
</protein>
<dbReference type="GO" id="GO:0016787">
    <property type="term" value="F:hydrolase activity"/>
    <property type="evidence" value="ECO:0007669"/>
    <property type="project" value="UniProtKB-KW"/>
</dbReference>
<dbReference type="AlphaFoldDB" id="A0A1J7IST3"/>
<gene>
    <name evidence="2" type="ORF">CONLIGDRAFT_713284</name>
</gene>
<evidence type="ECO:0000313" key="2">
    <source>
        <dbReference type="EMBL" id="OIW30711.1"/>
    </source>
</evidence>
<dbReference type="InParanoid" id="A0A1J7IST3"/>
<feature type="domain" description="AB hydrolase-1" evidence="1">
    <location>
        <begin position="42"/>
        <end position="253"/>
    </location>
</feature>
<organism evidence="2 3">
    <name type="scientific">Coniochaeta ligniaria NRRL 30616</name>
    <dbReference type="NCBI Taxonomy" id="1408157"/>
    <lineage>
        <taxon>Eukaryota</taxon>
        <taxon>Fungi</taxon>
        <taxon>Dikarya</taxon>
        <taxon>Ascomycota</taxon>
        <taxon>Pezizomycotina</taxon>
        <taxon>Sordariomycetes</taxon>
        <taxon>Sordariomycetidae</taxon>
        <taxon>Coniochaetales</taxon>
        <taxon>Coniochaetaceae</taxon>
        <taxon>Coniochaeta</taxon>
    </lineage>
</organism>
<dbReference type="InterPro" id="IPR029058">
    <property type="entry name" value="AB_hydrolase_fold"/>
</dbReference>
<dbReference type="EMBL" id="KV875096">
    <property type="protein sequence ID" value="OIW30711.1"/>
    <property type="molecule type" value="Genomic_DNA"/>
</dbReference>
<dbReference type="SUPFAM" id="SSF53474">
    <property type="entry name" value="alpha/beta-Hydrolases"/>
    <property type="match status" value="1"/>
</dbReference>
<accession>A0A1J7IST3</accession>
<dbReference type="PANTHER" id="PTHR43329">
    <property type="entry name" value="EPOXIDE HYDROLASE"/>
    <property type="match status" value="1"/>
</dbReference>
<dbReference type="Proteomes" id="UP000182658">
    <property type="component" value="Unassembled WGS sequence"/>
</dbReference>
<evidence type="ECO:0000259" key="1">
    <source>
        <dbReference type="Pfam" id="PF12697"/>
    </source>
</evidence>
<name>A0A1J7IST3_9PEZI</name>